<dbReference type="Proteomes" id="UP000001996">
    <property type="component" value="Unassembled WGS sequence"/>
</dbReference>
<keyword evidence="3" id="KW-1185">Reference proteome</keyword>
<accession>A5DT45</accession>
<organism evidence="2 3">
    <name type="scientific">Lodderomyces elongisporus (strain ATCC 11503 / CBS 2605 / JCM 1781 / NBRC 1676 / NRRL YB-4239)</name>
    <name type="common">Yeast</name>
    <name type="synonym">Saccharomyces elongisporus</name>
    <dbReference type="NCBI Taxonomy" id="379508"/>
    <lineage>
        <taxon>Eukaryota</taxon>
        <taxon>Fungi</taxon>
        <taxon>Dikarya</taxon>
        <taxon>Ascomycota</taxon>
        <taxon>Saccharomycotina</taxon>
        <taxon>Pichiomycetes</taxon>
        <taxon>Debaryomycetaceae</taxon>
        <taxon>Candida/Lodderomyces clade</taxon>
        <taxon>Lodderomyces</taxon>
    </lineage>
</organism>
<protein>
    <submittedName>
        <fullName evidence="2">Uncharacterized protein</fullName>
    </submittedName>
</protein>
<gene>
    <name evidence="2" type="ORF">LELG_00531</name>
</gene>
<dbReference type="InParanoid" id="A5DT45"/>
<evidence type="ECO:0000313" key="3">
    <source>
        <dbReference type="Proteomes" id="UP000001996"/>
    </source>
</evidence>
<dbReference type="VEuPathDB" id="FungiDB:LELG_00531"/>
<feature type="region of interest" description="Disordered" evidence="1">
    <location>
        <begin position="1"/>
        <end position="20"/>
    </location>
</feature>
<evidence type="ECO:0000256" key="1">
    <source>
        <dbReference type="SAM" id="MobiDB-lite"/>
    </source>
</evidence>
<dbReference type="AlphaFoldDB" id="A5DT45"/>
<proteinExistence type="predicted"/>
<sequence length="164" mass="17519">MNEAPALPNSKASLPLEIPPQPTKTKPVPFVCFRRILNAASDNSFKGLPESPPVWLTKSELVVNSLSVGLWIVVFDNMIPSTFACTAELAIDSISGSDKSGATLTSMGGFAPSKLVPNTLRSVTTDFNNFVSLASFWRSLKPGVFGDETLTIKTSAYGPNLDTP</sequence>
<reference evidence="2 3" key="1">
    <citation type="journal article" date="2009" name="Nature">
        <title>Evolution of pathogenicity and sexual reproduction in eight Candida genomes.</title>
        <authorList>
            <person name="Butler G."/>
            <person name="Rasmussen M.D."/>
            <person name="Lin M.F."/>
            <person name="Santos M.A."/>
            <person name="Sakthikumar S."/>
            <person name="Munro C.A."/>
            <person name="Rheinbay E."/>
            <person name="Grabherr M."/>
            <person name="Forche A."/>
            <person name="Reedy J.L."/>
            <person name="Agrafioti I."/>
            <person name="Arnaud M.B."/>
            <person name="Bates S."/>
            <person name="Brown A.J."/>
            <person name="Brunke S."/>
            <person name="Costanzo M.C."/>
            <person name="Fitzpatrick D.A."/>
            <person name="de Groot P.W."/>
            <person name="Harris D."/>
            <person name="Hoyer L.L."/>
            <person name="Hube B."/>
            <person name="Klis F.M."/>
            <person name="Kodira C."/>
            <person name="Lennard N."/>
            <person name="Logue M.E."/>
            <person name="Martin R."/>
            <person name="Neiman A.M."/>
            <person name="Nikolaou E."/>
            <person name="Quail M.A."/>
            <person name="Quinn J."/>
            <person name="Santos M.C."/>
            <person name="Schmitzberger F.F."/>
            <person name="Sherlock G."/>
            <person name="Shah P."/>
            <person name="Silverstein K.A."/>
            <person name="Skrzypek M.S."/>
            <person name="Soll D."/>
            <person name="Staggs R."/>
            <person name="Stansfield I."/>
            <person name="Stumpf M.P."/>
            <person name="Sudbery P.E."/>
            <person name="Srikantha T."/>
            <person name="Zeng Q."/>
            <person name="Berman J."/>
            <person name="Berriman M."/>
            <person name="Heitman J."/>
            <person name="Gow N.A."/>
            <person name="Lorenz M.C."/>
            <person name="Birren B.W."/>
            <person name="Kellis M."/>
            <person name="Cuomo C.A."/>
        </authorList>
    </citation>
    <scope>NUCLEOTIDE SEQUENCE [LARGE SCALE GENOMIC DNA]</scope>
    <source>
        <strain evidence="3">ATCC 11503 / BCRC 21390 / CBS 2605 / JCM 1781 / NBRC 1676 / NRRL YB-4239</strain>
    </source>
</reference>
<evidence type="ECO:0000313" key="2">
    <source>
        <dbReference type="EMBL" id="EDK42353.1"/>
    </source>
</evidence>
<name>A5DT45_LODEL</name>
<dbReference type="HOGENOM" id="CLU_1619335_0_0_1"/>
<dbReference type="EMBL" id="CH981524">
    <property type="protein sequence ID" value="EDK42353.1"/>
    <property type="molecule type" value="Genomic_DNA"/>
</dbReference>